<evidence type="ECO:0000259" key="12">
    <source>
        <dbReference type="PROSITE" id="PS50109"/>
    </source>
</evidence>
<reference evidence="14 15" key="1">
    <citation type="submission" date="2019-02" db="EMBL/GenBank/DDBJ databases">
        <title>Flavobacterium sp. RD-2-33 isolated from forest soil.</title>
        <authorList>
            <person name="Chaudhary D.K."/>
        </authorList>
    </citation>
    <scope>NUCLEOTIDE SEQUENCE [LARGE SCALE GENOMIC DNA]</scope>
    <source>
        <strain evidence="14 15">RD-2-33</strain>
    </source>
</reference>
<evidence type="ECO:0000256" key="2">
    <source>
        <dbReference type="ARBA" id="ARBA00004370"/>
    </source>
</evidence>
<dbReference type="PROSITE" id="PS50109">
    <property type="entry name" value="HIS_KIN"/>
    <property type="match status" value="1"/>
</dbReference>
<feature type="transmembrane region" description="Helical" evidence="11">
    <location>
        <begin position="154"/>
        <end position="178"/>
    </location>
</feature>
<evidence type="ECO:0000256" key="1">
    <source>
        <dbReference type="ARBA" id="ARBA00000085"/>
    </source>
</evidence>
<dbReference type="GO" id="GO:0000155">
    <property type="term" value="F:phosphorelay sensor kinase activity"/>
    <property type="evidence" value="ECO:0007669"/>
    <property type="project" value="InterPro"/>
</dbReference>
<gene>
    <name evidence="14" type="ORF">EZL74_03465</name>
</gene>
<evidence type="ECO:0000259" key="13">
    <source>
        <dbReference type="PROSITE" id="PS50885"/>
    </source>
</evidence>
<dbReference type="Gene3D" id="1.10.287.130">
    <property type="match status" value="1"/>
</dbReference>
<evidence type="ECO:0000256" key="11">
    <source>
        <dbReference type="SAM" id="Phobius"/>
    </source>
</evidence>
<dbReference type="CDD" id="cd00082">
    <property type="entry name" value="HisKA"/>
    <property type="match status" value="1"/>
</dbReference>
<dbReference type="EC" id="2.7.13.3" evidence="3"/>
<organism evidence="14 15">
    <name type="scientific">Flavobacterium silvisoli</name>
    <dbReference type="NCBI Taxonomy" id="2529433"/>
    <lineage>
        <taxon>Bacteria</taxon>
        <taxon>Pseudomonadati</taxon>
        <taxon>Bacteroidota</taxon>
        <taxon>Flavobacteriia</taxon>
        <taxon>Flavobacteriales</taxon>
        <taxon>Flavobacteriaceae</taxon>
        <taxon>Flavobacterium</taxon>
    </lineage>
</organism>
<evidence type="ECO:0000313" key="14">
    <source>
        <dbReference type="EMBL" id="TBX70745.1"/>
    </source>
</evidence>
<dbReference type="Proteomes" id="UP000293300">
    <property type="component" value="Unassembled WGS sequence"/>
</dbReference>
<feature type="domain" description="Histidine kinase" evidence="12">
    <location>
        <begin position="240"/>
        <end position="456"/>
    </location>
</feature>
<dbReference type="InterPro" id="IPR004358">
    <property type="entry name" value="Sig_transdc_His_kin-like_C"/>
</dbReference>
<evidence type="ECO:0000256" key="10">
    <source>
        <dbReference type="ARBA" id="ARBA00023136"/>
    </source>
</evidence>
<proteinExistence type="predicted"/>
<dbReference type="CDD" id="cd06225">
    <property type="entry name" value="HAMP"/>
    <property type="match status" value="1"/>
</dbReference>
<evidence type="ECO:0000313" key="15">
    <source>
        <dbReference type="Proteomes" id="UP000293300"/>
    </source>
</evidence>
<evidence type="ECO:0000256" key="9">
    <source>
        <dbReference type="ARBA" id="ARBA00023012"/>
    </source>
</evidence>
<dbReference type="SMART" id="SM00387">
    <property type="entry name" value="HATPase_c"/>
    <property type="match status" value="1"/>
</dbReference>
<dbReference type="SMART" id="SM00304">
    <property type="entry name" value="HAMP"/>
    <property type="match status" value="1"/>
</dbReference>
<dbReference type="SUPFAM" id="SSF55874">
    <property type="entry name" value="ATPase domain of HSP90 chaperone/DNA topoisomerase II/histidine kinase"/>
    <property type="match status" value="1"/>
</dbReference>
<dbReference type="OrthoDB" id="594725at2"/>
<dbReference type="Pfam" id="PF00672">
    <property type="entry name" value="HAMP"/>
    <property type="match status" value="1"/>
</dbReference>
<dbReference type="PANTHER" id="PTHR45436">
    <property type="entry name" value="SENSOR HISTIDINE KINASE YKOH"/>
    <property type="match status" value="1"/>
</dbReference>
<dbReference type="InterPro" id="IPR003594">
    <property type="entry name" value="HATPase_dom"/>
</dbReference>
<dbReference type="Pfam" id="PF02518">
    <property type="entry name" value="HATPase_c"/>
    <property type="match status" value="1"/>
</dbReference>
<keyword evidence="4" id="KW-0597">Phosphoprotein</keyword>
<dbReference type="SUPFAM" id="SSF158472">
    <property type="entry name" value="HAMP domain-like"/>
    <property type="match status" value="1"/>
</dbReference>
<keyword evidence="8 11" id="KW-1133">Transmembrane helix</keyword>
<dbReference type="RefSeq" id="WP_131475196.1">
    <property type="nucleotide sequence ID" value="NZ_SJPE01000002.1"/>
</dbReference>
<dbReference type="AlphaFoldDB" id="A0A4Q9Z7R9"/>
<comment type="caution">
    <text evidence="14">The sequence shown here is derived from an EMBL/GenBank/DDBJ whole genome shotgun (WGS) entry which is preliminary data.</text>
</comment>
<feature type="domain" description="HAMP" evidence="13">
    <location>
        <begin position="179"/>
        <end position="232"/>
    </location>
</feature>
<evidence type="ECO:0000256" key="6">
    <source>
        <dbReference type="ARBA" id="ARBA00022692"/>
    </source>
</evidence>
<dbReference type="GO" id="GO:0005886">
    <property type="term" value="C:plasma membrane"/>
    <property type="evidence" value="ECO:0007669"/>
    <property type="project" value="TreeGrafter"/>
</dbReference>
<dbReference type="SMART" id="SM00388">
    <property type="entry name" value="HisKA"/>
    <property type="match status" value="1"/>
</dbReference>
<dbReference type="Gene3D" id="6.10.340.10">
    <property type="match status" value="1"/>
</dbReference>
<evidence type="ECO:0000256" key="8">
    <source>
        <dbReference type="ARBA" id="ARBA00022989"/>
    </source>
</evidence>
<dbReference type="InterPro" id="IPR003661">
    <property type="entry name" value="HisK_dim/P_dom"/>
</dbReference>
<evidence type="ECO:0000256" key="3">
    <source>
        <dbReference type="ARBA" id="ARBA00012438"/>
    </source>
</evidence>
<keyword evidence="10 11" id="KW-0472">Membrane</keyword>
<sequence length="456" mass="52958">MTLKRKITVNVSLVFTVIFGLSSTLIYVSFYNFRKEEFKNRLKEKAMTTAKLLLEVKEIDKQILESIDQNSINKLYNEKTLVFNSDYKLIYESLDNTTIEWTKADLVTLNREKLFFKSQSHNKELLGIYLRMSTGDYYVLITAEDNYGYSKLRYLLYSLIITYCIGIILVWLFIYIFVQKLLRPLDTFQQQITSITANQLNIHLEENNSNDEINLLTRAFNQMLTRLEDSFTTQKEFTANASHELYTPLTRISLQLENLIQLEQHSENTQKYLKSINNDVHHIADLIDSLLILAKANKEDIGKKFRSERLDEIMFDAMDQVKKIHSGFNLEFDIQLGENLEKPMEIKGIKSLLKIAFFNLLKNAYAYSSDKRAVVLIKQFNDQEISVIISNNGKTVTAEEQKKMFDPFMRGVNSGKTSGSGLGLPIVKRILNYHNATISYTISNEQYNQFLIVFLI</sequence>
<keyword evidence="7 14" id="KW-0418">Kinase</keyword>
<dbReference type="PRINTS" id="PR00344">
    <property type="entry name" value="BCTRLSENSOR"/>
</dbReference>
<dbReference type="InterPro" id="IPR003660">
    <property type="entry name" value="HAMP_dom"/>
</dbReference>
<comment type="catalytic activity">
    <reaction evidence="1">
        <text>ATP + protein L-histidine = ADP + protein N-phospho-L-histidine.</text>
        <dbReference type="EC" id="2.7.13.3"/>
    </reaction>
</comment>
<dbReference type="Gene3D" id="3.30.565.10">
    <property type="entry name" value="Histidine kinase-like ATPase, C-terminal domain"/>
    <property type="match status" value="1"/>
</dbReference>
<accession>A0A4Q9Z7R9</accession>
<keyword evidence="6 11" id="KW-0812">Transmembrane</keyword>
<keyword evidence="5" id="KW-0808">Transferase</keyword>
<comment type="subcellular location">
    <subcellularLocation>
        <location evidence="2">Membrane</location>
    </subcellularLocation>
</comment>
<keyword evidence="9" id="KW-0902">Two-component regulatory system</keyword>
<keyword evidence="15" id="KW-1185">Reference proteome</keyword>
<dbReference type="InterPro" id="IPR050428">
    <property type="entry name" value="TCS_sensor_his_kinase"/>
</dbReference>
<name>A0A4Q9Z7R9_9FLAO</name>
<protein>
    <recommendedName>
        <fullName evidence="3">histidine kinase</fullName>
        <ecNumber evidence="3">2.7.13.3</ecNumber>
    </recommendedName>
</protein>
<dbReference type="PANTHER" id="PTHR45436:SF5">
    <property type="entry name" value="SENSOR HISTIDINE KINASE TRCS"/>
    <property type="match status" value="1"/>
</dbReference>
<dbReference type="InterPro" id="IPR005467">
    <property type="entry name" value="His_kinase_dom"/>
</dbReference>
<dbReference type="InterPro" id="IPR036097">
    <property type="entry name" value="HisK_dim/P_sf"/>
</dbReference>
<dbReference type="Pfam" id="PF00512">
    <property type="entry name" value="HisKA"/>
    <property type="match status" value="1"/>
</dbReference>
<evidence type="ECO:0000256" key="5">
    <source>
        <dbReference type="ARBA" id="ARBA00022679"/>
    </source>
</evidence>
<dbReference type="EMBL" id="SJPE01000002">
    <property type="protein sequence ID" value="TBX70745.1"/>
    <property type="molecule type" value="Genomic_DNA"/>
</dbReference>
<dbReference type="InterPro" id="IPR036890">
    <property type="entry name" value="HATPase_C_sf"/>
</dbReference>
<feature type="transmembrane region" description="Helical" evidence="11">
    <location>
        <begin position="12"/>
        <end position="33"/>
    </location>
</feature>
<dbReference type="PROSITE" id="PS50885">
    <property type="entry name" value="HAMP"/>
    <property type="match status" value="1"/>
</dbReference>
<dbReference type="SUPFAM" id="SSF47384">
    <property type="entry name" value="Homodimeric domain of signal transducing histidine kinase"/>
    <property type="match status" value="1"/>
</dbReference>
<evidence type="ECO:0000256" key="7">
    <source>
        <dbReference type="ARBA" id="ARBA00022777"/>
    </source>
</evidence>
<evidence type="ECO:0000256" key="4">
    <source>
        <dbReference type="ARBA" id="ARBA00022553"/>
    </source>
</evidence>